<dbReference type="Proteomes" id="UP000295367">
    <property type="component" value="Unassembled WGS sequence"/>
</dbReference>
<name>A0A4R3Y797_9PROT</name>
<evidence type="ECO:0000313" key="14">
    <source>
        <dbReference type="EMBL" id="TCV88165.1"/>
    </source>
</evidence>
<feature type="transmembrane region" description="Helical" evidence="12">
    <location>
        <begin position="65"/>
        <end position="88"/>
    </location>
</feature>
<accession>A0A4R3Y797</accession>
<protein>
    <recommendedName>
        <fullName evidence="12">Transport permease protein</fullName>
    </recommendedName>
</protein>
<dbReference type="InterPro" id="IPR047817">
    <property type="entry name" value="ABC2_TM_bact-type"/>
</dbReference>
<dbReference type="PANTHER" id="PTHR43229">
    <property type="entry name" value="NODULATION PROTEIN J"/>
    <property type="match status" value="1"/>
</dbReference>
<evidence type="ECO:0000256" key="6">
    <source>
        <dbReference type="ARBA" id="ARBA00022475"/>
    </source>
</evidence>
<comment type="caution">
    <text evidence="14">The sequence shown here is derived from an EMBL/GenBank/DDBJ whole genome shotgun (WGS) entry which is preliminary data.</text>
</comment>
<keyword evidence="15" id="KW-1185">Reference proteome</keyword>
<evidence type="ECO:0000256" key="11">
    <source>
        <dbReference type="ARBA" id="ARBA00025119"/>
    </source>
</evidence>
<dbReference type="RefSeq" id="WP_189836495.1">
    <property type="nucleotide sequence ID" value="NZ_BHVT01000019.1"/>
</dbReference>
<comment type="subunit">
    <text evidence="3">The complex is composed of two ATP-binding proteins (NodI) and two transmembrane proteins (NodJ).</text>
</comment>
<feature type="transmembrane region" description="Helical" evidence="12">
    <location>
        <begin position="145"/>
        <end position="172"/>
    </location>
</feature>
<dbReference type="InterPro" id="IPR051784">
    <property type="entry name" value="Nod_factor_ABC_transporter"/>
</dbReference>
<dbReference type="NCBIfam" id="TIGR01291">
    <property type="entry name" value="nodJ"/>
    <property type="match status" value="1"/>
</dbReference>
<feature type="transmembrane region" description="Helical" evidence="12">
    <location>
        <begin position="235"/>
        <end position="256"/>
    </location>
</feature>
<dbReference type="PROSITE" id="PS51012">
    <property type="entry name" value="ABC_TM2"/>
    <property type="match status" value="1"/>
</dbReference>
<evidence type="ECO:0000313" key="15">
    <source>
        <dbReference type="Proteomes" id="UP000295367"/>
    </source>
</evidence>
<keyword evidence="4 12" id="KW-0813">Transport</keyword>
<dbReference type="InterPro" id="IPR013525">
    <property type="entry name" value="ABC2_TM"/>
</dbReference>
<comment type="function">
    <text evidence="11">Part of the ABC transporter complex NodIJ involved in the export of the nodulation factors (Nod factors), the bacterial signal molecules that induce symbiosis and subsequent nodulation induction. Nod factors are LCO (lipo-chitin oligosaccharide), a modified beta-1,4-linked N-acetylglucosamine oligosaccharide. This subunit encodes the transporter.</text>
</comment>
<evidence type="ECO:0000256" key="5">
    <source>
        <dbReference type="ARBA" id="ARBA00022458"/>
    </source>
</evidence>
<dbReference type="GO" id="GO:0043190">
    <property type="term" value="C:ATP-binding cassette (ABC) transporter complex"/>
    <property type="evidence" value="ECO:0007669"/>
    <property type="project" value="InterPro"/>
</dbReference>
<dbReference type="InterPro" id="IPR000412">
    <property type="entry name" value="ABC_2_transport"/>
</dbReference>
<dbReference type="GO" id="GO:0140359">
    <property type="term" value="F:ABC-type transporter activity"/>
    <property type="evidence" value="ECO:0007669"/>
    <property type="project" value="InterPro"/>
</dbReference>
<evidence type="ECO:0000256" key="9">
    <source>
        <dbReference type="ARBA" id="ARBA00022989"/>
    </source>
</evidence>
<keyword evidence="10 12" id="KW-0472">Membrane</keyword>
<sequence length="263" mass="29258">MAIHTFFRMPQLSLRFMPVWRRNFMVWKKLAIPSILGNLADPMLYMLGLGYGLGGLLPQVSGVPYITFLAAGTVAYSTMNSATFETLYSAFSRMHVQKTWEAIMNGPLILDDVMLGELLWAASKSLLSGIAILLIIWVLGLQQSWLLSLWILPLVVLIGFCFAGMGLVMTAVSPSYDFFMYYFTLVITPMVLLCGVFFPVSQLPPLLQTVSVILPLTHAIELVRPLLLGIVPVNILLHLVMLFAYGSLGFVLALGLTRRRLLK</sequence>
<dbReference type="PIRSF" id="PIRSF006648">
    <property type="entry name" value="DrrB"/>
    <property type="match status" value="1"/>
</dbReference>
<dbReference type="EMBL" id="SMCO01000004">
    <property type="protein sequence ID" value="TCV88165.1"/>
    <property type="molecule type" value="Genomic_DNA"/>
</dbReference>
<reference evidence="14 15" key="1">
    <citation type="submission" date="2019-03" db="EMBL/GenBank/DDBJ databases">
        <title>Genomic Encyclopedia of Type Strains, Phase IV (KMG-IV): sequencing the most valuable type-strain genomes for metagenomic binning, comparative biology and taxonomic classification.</title>
        <authorList>
            <person name="Goeker M."/>
        </authorList>
    </citation>
    <scope>NUCLEOTIDE SEQUENCE [LARGE SCALE GENOMIC DNA]</scope>
    <source>
        <strain evidence="14 15">DSM 100309</strain>
    </source>
</reference>
<evidence type="ECO:0000256" key="10">
    <source>
        <dbReference type="ARBA" id="ARBA00023136"/>
    </source>
</evidence>
<dbReference type="GO" id="GO:0015772">
    <property type="term" value="P:oligosaccharide transport"/>
    <property type="evidence" value="ECO:0007669"/>
    <property type="project" value="InterPro"/>
</dbReference>
<gene>
    <name evidence="14" type="ORF">EDC63_104122</name>
</gene>
<evidence type="ECO:0000256" key="12">
    <source>
        <dbReference type="RuleBase" id="RU361157"/>
    </source>
</evidence>
<dbReference type="PANTHER" id="PTHR43229:SF2">
    <property type="entry name" value="NODULATION PROTEIN J"/>
    <property type="match status" value="1"/>
</dbReference>
<keyword evidence="6 12" id="KW-1003">Cell membrane</keyword>
<dbReference type="AlphaFoldDB" id="A0A4R3Y797"/>
<feature type="transmembrane region" description="Helical" evidence="12">
    <location>
        <begin position="30"/>
        <end position="53"/>
    </location>
</feature>
<keyword evidence="5" id="KW-0536">Nodulation</keyword>
<keyword evidence="9 12" id="KW-1133">Transmembrane helix</keyword>
<organism evidence="14 15">
    <name type="scientific">Sulfurirhabdus autotrophica</name>
    <dbReference type="NCBI Taxonomy" id="1706046"/>
    <lineage>
        <taxon>Bacteria</taxon>
        <taxon>Pseudomonadati</taxon>
        <taxon>Pseudomonadota</taxon>
        <taxon>Betaproteobacteria</taxon>
        <taxon>Nitrosomonadales</taxon>
        <taxon>Sulfuricellaceae</taxon>
        <taxon>Sulfurirhabdus</taxon>
    </lineage>
</organism>
<evidence type="ECO:0000256" key="4">
    <source>
        <dbReference type="ARBA" id="ARBA00022448"/>
    </source>
</evidence>
<evidence type="ECO:0000259" key="13">
    <source>
        <dbReference type="PROSITE" id="PS51012"/>
    </source>
</evidence>
<evidence type="ECO:0000256" key="2">
    <source>
        <dbReference type="ARBA" id="ARBA00008394"/>
    </source>
</evidence>
<dbReference type="InterPro" id="IPR005981">
    <property type="entry name" value="ABC_transptNodJ"/>
</dbReference>
<evidence type="ECO:0000256" key="3">
    <source>
        <dbReference type="ARBA" id="ARBA00011350"/>
    </source>
</evidence>
<feature type="domain" description="ABC transmembrane type-2" evidence="13">
    <location>
        <begin position="33"/>
        <end position="260"/>
    </location>
</feature>
<comment type="subcellular location">
    <subcellularLocation>
        <location evidence="1 12">Cell inner membrane</location>
        <topology evidence="1 12">Multi-pass membrane protein</topology>
    </subcellularLocation>
</comment>
<keyword evidence="8 12" id="KW-0812">Transmembrane</keyword>
<feature type="transmembrane region" description="Helical" evidence="12">
    <location>
        <begin position="118"/>
        <end position="139"/>
    </location>
</feature>
<dbReference type="Pfam" id="PF01061">
    <property type="entry name" value="ABC2_membrane"/>
    <property type="match status" value="1"/>
</dbReference>
<keyword evidence="7" id="KW-0997">Cell inner membrane</keyword>
<dbReference type="PRINTS" id="PR00164">
    <property type="entry name" value="ABC2TRNSPORT"/>
</dbReference>
<evidence type="ECO:0000256" key="8">
    <source>
        <dbReference type="ARBA" id="ARBA00022692"/>
    </source>
</evidence>
<evidence type="ECO:0000256" key="7">
    <source>
        <dbReference type="ARBA" id="ARBA00022519"/>
    </source>
</evidence>
<comment type="similarity">
    <text evidence="2">Belongs to the ABC-2 integral membrane protein family. Lipooligosaccharide exporter (TC 3.A.1.102) subfamily.</text>
</comment>
<proteinExistence type="inferred from homology"/>
<feature type="transmembrane region" description="Helical" evidence="12">
    <location>
        <begin position="179"/>
        <end position="200"/>
    </location>
</feature>
<evidence type="ECO:0000256" key="1">
    <source>
        <dbReference type="ARBA" id="ARBA00004429"/>
    </source>
</evidence>